<dbReference type="EMBL" id="JAYWIO010000008">
    <property type="protein sequence ID" value="KAK7245646.1"/>
    <property type="molecule type" value="Genomic_DNA"/>
</dbReference>
<evidence type="ECO:0000313" key="1">
    <source>
        <dbReference type="EMBL" id="KAK7245646.1"/>
    </source>
</evidence>
<protein>
    <submittedName>
        <fullName evidence="1">Uncharacterized protein</fullName>
    </submittedName>
</protein>
<comment type="caution">
    <text evidence="1">The sequence shown here is derived from an EMBL/GenBank/DDBJ whole genome shotgun (WGS) entry which is preliminary data.</text>
</comment>
<dbReference type="AlphaFoldDB" id="A0AAN9E404"/>
<keyword evidence="2" id="KW-1185">Reference proteome</keyword>
<proteinExistence type="predicted"/>
<name>A0AAN9E404_CROPI</name>
<organism evidence="1 2">
    <name type="scientific">Crotalaria pallida</name>
    <name type="common">Smooth rattlebox</name>
    <name type="synonym">Crotalaria striata</name>
    <dbReference type="NCBI Taxonomy" id="3830"/>
    <lineage>
        <taxon>Eukaryota</taxon>
        <taxon>Viridiplantae</taxon>
        <taxon>Streptophyta</taxon>
        <taxon>Embryophyta</taxon>
        <taxon>Tracheophyta</taxon>
        <taxon>Spermatophyta</taxon>
        <taxon>Magnoliopsida</taxon>
        <taxon>eudicotyledons</taxon>
        <taxon>Gunneridae</taxon>
        <taxon>Pentapetalae</taxon>
        <taxon>rosids</taxon>
        <taxon>fabids</taxon>
        <taxon>Fabales</taxon>
        <taxon>Fabaceae</taxon>
        <taxon>Papilionoideae</taxon>
        <taxon>50 kb inversion clade</taxon>
        <taxon>genistoids sensu lato</taxon>
        <taxon>core genistoids</taxon>
        <taxon>Crotalarieae</taxon>
        <taxon>Crotalaria</taxon>
    </lineage>
</organism>
<evidence type="ECO:0000313" key="2">
    <source>
        <dbReference type="Proteomes" id="UP001372338"/>
    </source>
</evidence>
<sequence>MRSAARISCGLDKRESRSEYQTKVTIVGFLVTKRIVCLDYNITTPLRKTTKGIQFIHFTLHRRLPNQPGLLLY</sequence>
<reference evidence="1 2" key="1">
    <citation type="submission" date="2024-01" db="EMBL/GenBank/DDBJ databases">
        <title>The genomes of 5 underutilized Papilionoideae crops provide insights into root nodulation and disease resistanc.</title>
        <authorList>
            <person name="Yuan L."/>
        </authorList>
    </citation>
    <scope>NUCLEOTIDE SEQUENCE [LARGE SCALE GENOMIC DNA]</scope>
    <source>
        <strain evidence="1">ZHUSHIDOU_FW_LH</strain>
        <tissue evidence="1">Leaf</tissue>
    </source>
</reference>
<dbReference type="Proteomes" id="UP001372338">
    <property type="component" value="Unassembled WGS sequence"/>
</dbReference>
<accession>A0AAN9E404</accession>
<gene>
    <name evidence="1" type="ORF">RIF29_40494</name>
</gene>